<dbReference type="Pfam" id="PF11066">
    <property type="entry name" value="DUF2867"/>
    <property type="match status" value="1"/>
</dbReference>
<comment type="caution">
    <text evidence="1">The sequence shown here is derived from an EMBL/GenBank/DDBJ whole genome shotgun (WGS) entry which is preliminary data.</text>
</comment>
<dbReference type="Proteomes" id="UP000287687">
    <property type="component" value="Unassembled WGS sequence"/>
</dbReference>
<dbReference type="AlphaFoldDB" id="A0A3S3VIA1"/>
<name>A0A3S3VIA1_9HYPH</name>
<keyword evidence="2" id="KW-1185">Reference proteome</keyword>
<dbReference type="InterPro" id="IPR021295">
    <property type="entry name" value="DUF2867"/>
</dbReference>
<dbReference type="EMBL" id="SBIP01000005">
    <property type="protein sequence ID" value="RWX75166.1"/>
    <property type="molecule type" value="Genomic_DNA"/>
</dbReference>
<reference evidence="1 2" key="1">
    <citation type="submission" date="2019-01" db="EMBL/GenBank/DDBJ databases">
        <title>The draft genome of Rhizobium sp. 24NR.</title>
        <authorList>
            <person name="Liu L."/>
            <person name="Liang L."/>
            <person name="Shi S."/>
            <person name="Xu L."/>
            <person name="Wang X."/>
            <person name="Li L."/>
            <person name="Zhang X."/>
        </authorList>
    </citation>
    <scope>NUCLEOTIDE SEQUENCE [LARGE SCALE GENOMIC DNA]</scope>
    <source>
        <strain evidence="1 2">24NR</strain>
    </source>
</reference>
<evidence type="ECO:0000313" key="1">
    <source>
        <dbReference type="EMBL" id="RWX75166.1"/>
    </source>
</evidence>
<dbReference type="RefSeq" id="WP_128445265.1">
    <property type="nucleotide sequence ID" value="NZ_SBIP01000005.1"/>
</dbReference>
<organism evidence="1 2">
    <name type="scientific">Neorhizobium lilium</name>
    <dbReference type="NCBI Taxonomy" id="2503024"/>
    <lineage>
        <taxon>Bacteria</taxon>
        <taxon>Pseudomonadati</taxon>
        <taxon>Pseudomonadota</taxon>
        <taxon>Alphaproteobacteria</taxon>
        <taxon>Hyphomicrobiales</taxon>
        <taxon>Rhizobiaceae</taxon>
        <taxon>Rhizobium/Agrobacterium group</taxon>
        <taxon>Neorhizobium</taxon>
    </lineage>
</organism>
<protein>
    <submittedName>
        <fullName evidence="1">DUF2867 domain-containing protein</fullName>
    </submittedName>
</protein>
<dbReference type="OrthoDB" id="7058586at2"/>
<accession>A0A3S3VIA1</accession>
<proteinExistence type="predicted"/>
<sequence>MRTVSDLSRKLLFSRPLLPHPALPDADWADCYTTEVTSQSLTAIEAAYLALTHFPSWARLLLGLRNHIVSIFGLKSSESLASSARESIGFFPVVSKSDHQVVAGFDDEHLDFRVIIDVVDAGEDRKLVAATTLVYRKILLGRIYIAVITPFHKLIVKAMLRNMQKRLCAVSSLP</sequence>
<gene>
    <name evidence="1" type="ORF">EPK99_22135</name>
</gene>
<evidence type="ECO:0000313" key="2">
    <source>
        <dbReference type="Proteomes" id="UP000287687"/>
    </source>
</evidence>